<protein>
    <recommendedName>
        <fullName evidence="4">Ig-like domain-containing protein</fullName>
    </recommendedName>
</protein>
<dbReference type="Proteomes" id="UP000565579">
    <property type="component" value="Unassembled WGS sequence"/>
</dbReference>
<dbReference type="AlphaFoldDB" id="A0A7X0NNU3"/>
<evidence type="ECO:0000313" key="2">
    <source>
        <dbReference type="EMBL" id="MBB6546799.1"/>
    </source>
</evidence>
<evidence type="ECO:0000256" key="1">
    <source>
        <dbReference type="SAM" id="SignalP"/>
    </source>
</evidence>
<reference evidence="2 3" key="1">
    <citation type="submission" date="2020-08" db="EMBL/GenBank/DDBJ databases">
        <title>Sequencing the genomes of 1000 actinobacteria strains.</title>
        <authorList>
            <person name="Klenk H.-P."/>
        </authorList>
    </citation>
    <scope>NUCLEOTIDE SEQUENCE [LARGE SCALE GENOMIC DNA]</scope>
    <source>
        <strain evidence="2 3">DSM 43768</strain>
    </source>
</reference>
<keyword evidence="1" id="KW-0732">Signal</keyword>
<dbReference type="RefSeq" id="WP_185101547.1">
    <property type="nucleotide sequence ID" value="NZ_BAAAXY010000050.1"/>
</dbReference>
<comment type="caution">
    <text evidence="2">The sequence shown here is derived from an EMBL/GenBank/DDBJ whole genome shotgun (WGS) entry which is preliminary data.</text>
</comment>
<name>A0A7X0NNU3_9ACTN</name>
<gene>
    <name evidence="2" type="ORF">HD593_001594</name>
</gene>
<sequence length="176" mass="17804">MNVAWIIALTATAGSLSAGGAPAPAALSCAVATPAARPLVFEPKVGLTPRPVQARGHLELTGCTSPDGTATFLRSGWGSVRATARASCTSARQVRGSAVITWFGANGRPVGTSRLRVRADRLVAQRPADTLLTGSVSAGWLAKERVRGGISPATALLGCATQGMATLPGSGRIVFG</sequence>
<evidence type="ECO:0000313" key="3">
    <source>
        <dbReference type="Proteomes" id="UP000565579"/>
    </source>
</evidence>
<proteinExistence type="predicted"/>
<keyword evidence="3" id="KW-1185">Reference proteome</keyword>
<evidence type="ECO:0008006" key="4">
    <source>
        <dbReference type="Google" id="ProtNLM"/>
    </source>
</evidence>
<dbReference type="EMBL" id="JACHMI010000001">
    <property type="protein sequence ID" value="MBB6546799.1"/>
    <property type="molecule type" value="Genomic_DNA"/>
</dbReference>
<feature type="chain" id="PRO_5038371690" description="Ig-like domain-containing protein" evidence="1">
    <location>
        <begin position="21"/>
        <end position="176"/>
    </location>
</feature>
<organism evidence="2 3">
    <name type="scientific">Nonomuraea rubra</name>
    <dbReference type="NCBI Taxonomy" id="46180"/>
    <lineage>
        <taxon>Bacteria</taxon>
        <taxon>Bacillati</taxon>
        <taxon>Actinomycetota</taxon>
        <taxon>Actinomycetes</taxon>
        <taxon>Streptosporangiales</taxon>
        <taxon>Streptosporangiaceae</taxon>
        <taxon>Nonomuraea</taxon>
    </lineage>
</organism>
<feature type="signal peptide" evidence="1">
    <location>
        <begin position="1"/>
        <end position="20"/>
    </location>
</feature>
<accession>A0A7X0NNU3</accession>